<organism evidence="2 3">
    <name type="scientific">Thiosulfatimonas sediminis</name>
    <dbReference type="NCBI Taxonomy" id="2675054"/>
    <lineage>
        <taxon>Bacteria</taxon>
        <taxon>Pseudomonadati</taxon>
        <taxon>Pseudomonadota</taxon>
        <taxon>Gammaproteobacteria</taxon>
        <taxon>Thiotrichales</taxon>
        <taxon>Piscirickettsiaceae</taxon>
        <taxon>Thiosulfatimonas</taxon>
    </lineage>
</organism>
<dbReference type="Gene3D" id="3.40.50.1820">
    <property type="entry name" value="alpha/beta hydrolase"/>
    <property type="match status" value="1"/>
</dbReference>
<feature type="domain" description="Bacterial virulence factor lipase N-terminal" evidence="1">
    <location>
        <begin position="52"/>
        <end position="266"/>
    </location>
</feature>
<dbReference type="Pfam" id="PF12262">
    <property type="entry name" value="Lipase_bact_N"/>
    <property type="match status" value="1"/>
</dbReference>
<evidence type="ECO:0000259" key="1">
    <source>
        <dbReference type="Pfam" id="PF12262"/>
    </source>
</evidence>
<evidence type="ECO:0000313" key="2">
    <source>
        <dbReference type="EMBL" id="BBP45318.1"/>
    </source>
</evidence>
<protein>
    <submittedName>
        <fullName evidence="2">Lipase</fullName>
    </submittedName>
</protein>
<gene>
    <name evidence="2" type="ORF">THMIRHAS_06910</name>
</gene>
<dbReference type="RefSeq" id="WP_173270937.1">
    <property type="nucleotide sequence ID" value="NZ_AP021889.1"/>
</dbReference>
<dbReference type="AlphaFoldDB" id="A0A6F8PTI4"/>
<dbReference type="EMBL" id="AP021889">
    <property type="protein sequence ID" value="BBP45318.1"/>
    <property type="molecule type" value="Genomic_DNA"/>
</dbReference>
<sequence length="680" mass="71607">MLVTSFSRFKKGALATALLTGTMLLGGCGGGTDQDITLDTVKAETANFVVMNFALSDIPFPHDALFSGSKDGTLNIPVDDPANYADPRVAMNAIDGFSTSAPITFKVNALLDMSDAQSNQIPDVLEAGINLYQLTLGQAGYEVSKKLVLGVDYIPAVTAASSSQTNIAIVPLKPLASKSTYVVTVDNDMLDSEQQPLAKSFFYKALSGSESLVGTAYAELEPLRQLTRAQLAAIGEDDINALWSFTTQSIGEVLHTLSEQVAEAANTSLILGNAGVDTSAFQGAGLAQIYAGTLKLPYYGAAPSQTNPIAPLNTFWKGVGDSLLTQYNPNPTVNFTQTVPVLMSVPKADLPDGSNGWPVVIFQHGITQNRGNLLTIADRLAAAGFAAVAIDLPLHGITPQSALAALRIQDVSERTFDVNYVSEDENGNVTAAAPDASVDSSGRHFINLSHLVVTRDNLRQAVADLMQLRSAIENWNSNGLLDSTQISFVGHSLGAMVGGIYQSIEPADEAVYAMPGLQMAYLLSGSSNYAPEIAAGLAANGIQVPSAEYQQFLLAAQTVVETADPLNYVTELTNPTLLFEVVGDGGDNLPDQTIPNSVPMAPLAGTNPWIRLQGLNELTGSGAVEGQLGVMKFTDGYHGSILIPSDEDDQLVTQTMQEAMASFLATGGTSVSVSDDSTIK</sequence>
<accession>A0A6F8PTI4</accession>
<dbReference type="Proteomes" id="UP000501726">
    <property type="component" value="Chromosome"/>
</dbReference>
<dbReference type="KEGG" id="tse:THMIRHAS_06910"/>
<proteinExistence type="predicted"/>
<dbReference type="InterPro" id="IPR025920">
    <property type="entry name" value="Lipase_bact_N"/>
</dbReference>
<reference evidence="3" key="1">
    <citation type="submission" date="2019-11" db="EMBL/GenBank/DDBJ databases">
        <title>Isolation and characterization of two novel species in the genus Thiomicrorhabdus.</title>
        <authorList>
            <person name="Mochizuki J."/>
            <person name="Kojima H."/>
            <person name="Fukui M."/>
        </authorList>
    </citation>
    <scope>NUCLEOTIDE SEQUENCE [LARGE SCALE GENOMIC DNA]</scope>
    <source>
        <strain evidence="3">aks77</strain>
    </source>
</reference>
<name>A0A6F8PTI4_9GAMM</name>
<evidence type="ECO:0000313" key="3">
    <source>
        <dbReference type="Proteomes" id="UP000501726"/>
    </source>
</evidence>
<keyword evidence="3" id="KW-1185">Reference proteome</keyword>
<dbReference type="SUPFAM" id="SSF53474">
    <property type="entry name" value="alpha/beta-Hydrolases"/>
    <property type="match status" value="1"/>
</dbReference>
<dbReference type="InterPro" id="IPR029058">
    <property type="entry name" value="AB_hydrolase_fold"/>
</dbReference>